<evidence type="ECO:0000259" key="1">
    <source>
        <dbReference type="PROSITE" id="PS50404"/>
    </source>
</evidence>
<dbReference type="Pfam" id="PF13410">
    <property type="entry name" value="GST_C_2"/>
    <property type="match status" value="1"/>
</dbReference>
<dbReference type="EMBL" id="SNVJ01000006">
    <property type="protein sequence ID" value="MXP63596.1"/>
    <property type="molecule type" value="Genomic_DNA"/>
</dbReference>
<evidence type="ECO:0000313" key="4">
    <source>
        <dbReference type="Proteomes" id="UP000460715"/>
    </source>
</evidence>
<feature type="domain" description="GST C-terminal" evidence="2">
    <location>
        <begin position="86"/>
        <end position="208"/>
    </location>
</feature>
<dbReference type="SUPFAM" id="SSF52833">
    <property type="entry name" value="Thioredoxin-like"/>
    <property type="match status" value="1"/>
</dbReference>
<dbReference type="InterPro" id="IPR036282">
    <property type="entry name" value="Glutathione-S-Trfase_C_sf"/>
</dbReference>
<organism evidence="3 4">
    <name type="scientific">Teichococcus coralli</name>
    <dbReference type="NCBI Taxonomy" id="2545983"/>
    <lineage>
        <taxon>Bacteria</taxon>
        <taxon>Pseudomonadati</taxon>
        <taxon>Pseudomonadota</taxon>
        <taxon>Alphaproteobacteria</taxon>
        <taxon>Acetobacterales</taxon>
        <taxon>Roseomonadaceae</taxon>
        <taxon>Roseomonas</taxon>
    </lineage>
</organism>
<dbReference type="Gene3D" id="3.40.30.10">
    <property type="entry name" value="Glutaredoxin"/>
    <property type="match status" value="1"/>
</dbReference>
<dbReference type="Proteomes" id="UP000460715">
    <property type="component" value="Unassembled WGS sequence"/>
</dbReference>
<dbReference type="InterPro" id="IPR036249">
    <property type="entry name" value="Thioredoxin-like_sf"/>
</dbReference>
<dbReference type="SUPFAM" id="SSF47616">
    <property type="entry name" value="GST C-terminal domain-like"/>
    <property type="match status" value="1"/>
</dbReference>
<dbReference type="PANTHER" id="PTHR42673:SF4">
    <property type="entry name" value="MALEYLACETOACETATE ISOMERASE"/>
    <property type="match status" value="1"/>
</dbReference>
<dbReference type="AlphaFoldDB" id="A0A845BBU6"/>
<keyword evidence="4" id="KW-1185">Reference proteome</keyword>
<name>A0A845BBU6_9PROT</name>
<dbReference type="GO" id="GO:0006559">
    <property type="term" value="P:L-phenylalanine catabolic process"/>
    <property type="evidence" value="ECO:0007669"/>
    <property type="project" value="TreeGrafter"/>
</dbReference>
<proteinExistence type="predicted"/>
<dbReference type="Pfam" id="PF13409">
    <property type="entry name" value="GST_N_2"/>
    <property type="match status" value="1"/>
</dbReference>
<feature type="domain" description="GST N-terminal" evidence="1">
    <location>
        <begin position="1"/>
        <end position="81"/>
    </location>
</feature>
<sequence length="208" mass="22501">MRLHGYSQSSATQQVRVALALKGLTVQEALRPLPDIWRRLPGEALPAAPAMLPALELADGTVMTHPIAILEWLEEIWPSPPLLPPDPLTRARVRAFALTVAGDVQPFDIARGQGRLWAAGVSEGQAQGWARRMSAERLDACEAMLRDTTGPFCFGEAPSLADACLVPQLQAARQLGVHLAFPRLLAAEAASMTLPAFRHVQPEMLHVG</sequence>
<dbReference type="OrthoDB" id="509852at2"/>
<dbReference type="GO" id="GO:0016034">
    <property type="term" value="F:maleylacetoacetate isomerase activity"/>
    <property type="evidence" value="ECO:0007669"/>
    <property type="project" value="TreeGrafter"/>
</dbReference>
<dbReference type="PROSITE" id="PS50405">
    <property type="entry name" value="GST_CTER"/>
    <property type="match status" value="1"/>
</dbReference>
<gene>
    <name evidence="3" type="ORF">E0493_09575</name>
</gene>
<dbReference type="PROSITE" id="PS50404">
    <property type="entry name" value="GST_NTER"/>
    <property type="match status" value="1"/>
</dbReference>
<dbReference type="InterPro" id="IPR004045">
    <property type="entry name" value="Glutathione_S-Trfase_N"/>
</dbReference>
<accession>A0A845BBU6</accession>
<dbReference type="GO" id="GO:0004364">
    <property type="term" value="F:glutathione transferase activity"/>
    <property type="evidence" value="ECO:0007669"/>
    <property type="project" value="TreeGrafter"/>
</dbReference>
<evidence type="ECO:0000259" key="2">
    <source>
        <dbReference type="PROSITE" id="PS50405"/>
    </source>
</evidence>
<dbReference type="InterPro" id="IPR010987">
    <property type="entry name" value="Glutathione-S-Trfase_C-like"/>
</dbReference>
<dbReference type="Gene3D" id="1.20.1050.10">
    <property type="match status" value="1"/>
</dbReference>
<protein>
    <submittedName>
        <fullName evidence="3">Maleylacetoacetate isomerase</fullName>
    </submittedName>
</protein>
<dbReference type="PANTHER" id="PTHR42673">
    <property type="entry name" value="MALEYLACETOACETATE ISOMERASE"/>
    <property type="match status" value="1"/>
</dbReference>
<dbReference type="GO" id="GO:0006749">
    <property type="term" value="P:glutathione metabolic process"/>
    <property type="evidence" value="ECO:0007669"/>
    <property type="project" value="TreeGrafter"/>
</dbReference>
<evidence type="ECO:0000313" key="3">
    <source>
        <dbReference type="EMBL" id="MXP63596.1"/>
    </source>
</evidence>
<reference evidence="3 4" key="1">
    <citation type="submission" date="2019-03" db="EMBL/GenBank/DDBJ databases">
        <title>Roseomonas sp. a novel Roseomonas species isolated from Sea whip Gorgonian.</title>
        <authorList>
            <person name="Li F."/>
            <person name="Pan X."/>
            <person name="Huang S."/>
            <person name="Li Z."/>
            <person name="Meng B."/>
        </authorList>
    </citation>
    <scope>NUCLEOTIDE SEQUENCE [LARGE SCALE GENOMIC DNA]</scope>
    <source>
        <strain evidence="3 4">M0104</strain>
    </source>
</reference>
<keyword evidence="3" id="KW-0413">Isomerase</keyword>
<comment type="caution">
    <text evidence="3">The sequence shown here is derived from an EMBL/GenBank/DDBJ whole genome shotgun (WGS) entry which is preliminary data.</text>
</comment>